<dbReference type="HOGENOM" id="CLU_009227_0_0_9"/>
<dbReference type="PANTHER" id="PTHR43522">
    <property type="entry name" value="TRANSKETOLASE"/>
    <property type="match status" value="1"/>
</dbReference>
<evidence type="ECO:0000256" key="18">
    <source>
        <dbReference type="PIRSR" id="PIRSR605478-4"/>
    </source>
</evidence>
<comment type="cofactor">
    <cofactor evidence="17">
        <name>thiamine diphosphate</name>
        <dbReference type="ChEBI" id="CHEBI:58937"/>
    </cofactor>
    <text evidence="17">Binds 1 thiamine pyrophosphate per subunit. During the reaction, the substrate forms a covalent intermediate with the cofactor.</text>
</comment>
<dbReference type="FunFam" id="3.40.50.970:FF:000045">
    <property type="entry name" value="Transketolase"/>
    <property type="match status" value="1"/>
</dbReference>
<evidence type="ECO:0000256" key="8">
    <source>
        <dbReference type="ARBA" id="ARBA00022679"/>
    </source>
</evidence>
<comment type="catalytic activity">
    <reaction evidence="13">
        <text>D-sedoheptulose 7-phosphate + D-glyceraldehyde 3-phosphate = aldehydo-D-ribose 5-phosphate + D-xylulose 5-phosphate</text>
        <dbReference type="Rhea" id="RHEA:10508"/>
        <dbReference type="ChEBI" id="CHEBI:57483"/>
        <dbReference type="ChEBI" id="CHEBI:57737"/>
        <dbReference type="ChEBI" id="CHEBI:58273"/>
        <dbReference type="ChEBI" id="CHEBI:59776"/>
        <dbReference type="EC" id="2.2.1.1"/>
    </reaction>
</comment>
<feature type="binding site" evidence="18">
    <location>
        <position position="232"/>
    </location>
    <ligand>
        <name>Mg(2+)</name>
        <dbReference type="ChEBI" id="CHEBI:18420"/>
    </ligand>
</feature>
<dbReference type="EC" id="2.2.1.1" evidence="7 14"/>
<dbReference type="KEGG" id="ssw:SSGZ1_1865"/>
<keyword evidence="10" id="KW-0106">Calcium</keyword>
<feature type="binding site" evidence="16">
    <location>
        <position position="402"/>
    </location>
    <ligand>
        <name>substrate</name>
    </ligand>
</feature>
<evidence type="ECO:0000256" key="6">
    <source>
        <dbReference type="ARBA" id="ARBA00011738"/>
    </source>
</evidence>
<evidence type="ECO:0000256" key="4">
    <source>
        <dbReference type="ARBA" id="ARBA00002931"/>
    </source>
</evidence>
<dbReference type="InterPro" id="IPR029061">
    <property type="entry name" value="THDP-binding"/>
</dbReference>
<comment type="function">
    <text evidence="4">Catalyzes the transfer of a two-carbon ketol group from a ketose donor to an aldose acceptor, via a covalent intermediate with the cofactor thiamine pyrophosphate.</text>
</comment>
<dbReference type="GO" id="GO:0006098">
    <property type="term" value="P:pentose-phosphate shunt"/>
    <property type="evidence" value="ECO:0007669"/>
    <property type="project" value="TreeGrafter"/>
</dbReference>
<comment type="cofactor">
    <cofactor evidence="1">
        <name>Ca(2+)</name>
        <dbReference type="ChEBI" id="CHEBI:29108"/>
    </cofactor>
</comment>
<dbReference type="InterPro" id="IPR049557">
    <property type="entry name" value="Transketolase_CS"/>
</dbReference>
<dbReference type="InterPro" id="IPR033247">
    <property type="entry name" value="Transketolase_fam"/>
</dbReference>
<dbReference type="PATRIC" id="fig|423211.3.peg.1837"/>
<dbReference type="SUPFAM" id="SSF52518">
    <property type="entry name" value="Thiamin diphosphate-binding fold (THDP-binding)"/>
    <property type="match status" value="2"/>
</dbReference>
<dbReference type="PROSITE" id="PS00802">
    <property type="entry name" value="TRANSKETOLASE_2"/>
    <property type="match status" value="1"/>
</dbReference>
<feature type="binding site" evidence="17">
    <location>
        <position position="482"/>
    </location>
    <ligand>
        <name>thiamine diphosphate</name>
        <dbReference type="ChEBI" id="CHEBI:58937"/>
    </ligand>
</feature>
<evidence type="ECO:0000256" key="12">
    <source>
        <dbReference type="ARBA" id="ARBA00023052"/>
    </source>
</evidence>
<name>D5AES8_STRGZ</name>
<feature type="binding site" evidence="17">
    <location>
        <position position="112"/>
    </location>
    <ligand>
        <name>thiamine diphosphate</name>
        <dbReference type="ChEBI" id="CHEBI:58937"/>
    </ligand>
</feature>
<dbReference type="CDD" id="cd07033">
    <property type="entry name" value="TPP_PYR_DXS_TK_like"/>
    <property type="match status" value="1"/>
</dbReference>
<feature type="binding site" evidence="16">
    <location>
        <position position="514"/>
    </location>
    <ligand>
        <name>substrate</name>
    </ligand>
</feature>
<dbReference type="InterPro" id="IPR005475">
    <property type="entry name" value="Transketolase-like_Pyr-bd"/>
</dbReference>
<dbReference type="InterPro" id="IPR005478">
    <property type="entry name" value="Transketolase_bac-like"/>
</dbReference>
<protein>
    <recommendedName>
        <fullName evidence="7 14">Transketolase</fullName>
        <ecNumber evidence="7 14">2.2.1.1</ecNumber>
    </recommendedName>
</protein>
<comment type="subunit">
    <text evidence="6">Homodimer.</text>
</comment>
<evidence type="ECO:0000256" key="13">
    <source>
        <dbReference type="ARBA" id="ARBA00049473"/>
    </source>
</evidence>
<evidence type="ECO:0000256" key="1">
    <source>
        <dbReference type="ARBA" id="ARBA00001913"/>
    </source>
</evidence>
<keyword evidence="9 18" id="KW-0479">Metal-binding</keyword>
<feature type="binding site" evidence="17">
    <location>
        <position position="203"/>
    </location>
    <ligand>
        <name>thiamine diphosphate</name>
        <dbReference type="ChEBI" id="CHEBI:58937"/>
    </ligand>
</feature>
<dbReference type="GO" id="GO:0004802">
    <property type="term" value="F:transketolase activity"/>
    <property type="evidence" value="ECO:0007669"/>
    <property type="project" value="UniProtKB-UniRule"/>
</dbReference>
<gene>
    <name evidence="21" type="ordered locus">SSGZ1_1865</name>
</gene>
<evidence type="ECO:0000256" key="2">
    <source>
        <dbReference type="ARBA" id="ARBA00001936"/>
    </source>
</evidence>
<accession>D5AES8</accession>
<evidence type="ECO:0000256" key="15">
    <source>
        <dbReference type="PIRSR" id="PIRSR605478-1"/>
    </source>
</evidence>
<evidence type="ECO:0000256" key="7">
    <source>
        <dbReference type="ARBA" id="ARBA00013152"/>
    </source>
</evidence>
<evidence type="ECO:0000256" key="16">
    <source>
        <dbReference type="PIRSR" id="PIRSR605478-2"/>
    </source>
</evidence>
<feature type="binding site" evidence="16">
    <location>
        <position position="565"/>
    </location>
    <ligand>
        <name>substrate</name>
    </ligand>
</feature>
<reference evidence="21 22" key="1">
    <citation type="journal article" date="2009" name="J. Infect. Dis.">
        <title>Clinical, experimental, and genomic differences between intermediately pathogenic, highly pathogenic, and epidemic Streptococcus suis.</title>
        <authorList>
            <person name="Ye C."/>
            <person name="Zheng H."/>
            <person name="Zhang J."/>
            <person name="Jing H."/>
            <person name="Wang L."/>
            <person name="Xiong Y."/>
            <person name="Wang W."/>
            <person name="Zhou Z."/>
            <person name="Sun Q."/>
            <person name="Luo X."/>
            <person name="Du H."/>
            <person name="Gottschalk M."/>
            <person name="Xu J."/>
        </authorList>
    </citation>
    <scope>NUCLEOTIDE SEQUENCE [LARGE SCALE GENOMIC DNA]</scope>
    <source>
        <strain evidence="21 22">GZ1</strain>
    </source>
</reference>
<feature type="binding site" evidence="16">
    <location>
        <position position="429"/>
    </location>
    <ligand>
        <name>substrate</name>
    </ligand>
</feature>
<sequence length="704" mass="76453">MRITTVHSKGGTKVLPLFYGQFISRFIQTDIENALWYNKFMTLKKEKNMSNLSVNAIRFLGIDAIEKSKSGHPGVVMGAAPMAYSLFTKELRINPAQPNWVNRDRFILSAGHGSMLLYGLLHLSGFEEVTMDEIKNFRQWGSKTPGHPEFGHTAGVDATTGPLGQGISTATGFAQAERFLAAKYNRDGFPIFDHYTYVICGDGDLMEGVSAEAASYAGLQKLEKLIVLYDSNDINLDGETKDSFTEDVRARYNAYGWHTDLVTDGTDVDAIFAAIEKAKVAGKPSLIEIKTVIGHGSPNKQGTNAVHGAPLGAEETEATRKALDWNYGPFEIPAEVYADFKANVADRGAAAYDAWVKLVEDYKVAHPELAAEVTAILEGRDVVEIKPEDFPVYENGFSQATRNSSQDALNAAAKVLPTFLGGSADLAHSNMTYIKEDGLQDSVNPLNRNIQFGVREFAMGTILNGMAAHGGLRVYGGTFFVFSDYVKAAVRLSALQGLPVTYVFTHDSIAVGEDGPTHEPIEHLAGLRAMPNLNVFRPADARETQAAWYLSLTSKSTPSALVLTRQNLTVEEGTDFDKVAKGAYVVYEAAGFDTILLASGSEVNLAVKAAKELEAAGTKVRVVSVPSTELFDAQDASYKEEILPNAIRRRLAIEMGATQSWYKYVGLDGKVLGIDTFGASAPAQTVIDNYGFTVENVVKLVGEL</sequence>
<feature type="domain" description="Transketolase-like pyrimidine-binding" evidence="20">
    <location>
        <begin position="399"/>
        <end position="570"/>
    </location>
</feature>
<dbReference type="GO" id="GO:0046872">
    <property type="term" value="F:metal ion binding"/>
    <property type="evidence" value="ECO:0007669"/>
    <property type="project" value="UniProtKB-KW"/>
</dbReference>
<feature type="site" description="Important for catalytic activity" evidence="19">
    <location>
        <position position="307"/>
    </location>
</feature>
<dbReference type="SUPFAM" id="SSF52922">
    <property type="entry name" value="TK C-terminal domain-like"/>
    <property type="match status" value="1"/>
</dbReference>
<dbReference type="Pfam" id="PF22613">
    <property type="entry name" value="Transketolase_C_1"/>
    <property type="match status" value="1"/>
</dbReference>
<evidence type="ECO:0000256" key="5">
    <source>
        <dbReference type="ARBA" id="ARBA00007131"/>
    </source>
</evidence>
<evidence type="ECO:0000256" key="19">
    <source>
        <dbReference type="PIRSR" id="PIRSR605478-5"/>
    </source>
</evidence>
<comment type="cofactor">
    <cofactor evidence="3">
        <name>Co(2+)</name>
        <dbReference type="ChEBI" id="CHEBI:48828"/>
    </cofactor>
</comment>
<dbReference type="CDD" id="cd02012">
    <property type="entry name" value="TPP_TK"/>
    <property type="match status" value="1"/>
</dbReference>
<feature type="binding site" evidence="16">
    <location>
        <position position="307"/>
    </location>
    <ligand>
        <name>substrate</name>
    </ligand>
</feature>
<evidence type="ECO:0000313" key="21">
    <source>
        <dbReference type="EMBL" id="ADE32321.1"/>
    </source>
</evidence>
<dbReference type="Gene3D" id="3.40.50.970">
    <property type="match status" value="2"/>
</dbReference>
<dbReference type="SMART" id="SM00861">
    <property type="entry name" value="Transket_pyr"/>
    <property type="match status" value="1"/>
</dbReference>
<feature type="binding site" evidence="17">
    <location>
        <begin position="161"/>
        <end position="163"/>
    </location>
    <ligand>
        <name>thiamine diphosphate</name>
        <dbReference type="ChEBI" id="CHEBI:58937"/>
    </ligand>
</feature>
<organism evidence="21 22">
    <name type="scientific">Streptococcus suis (strain GZ1)</name>
    <dbReference type="NCBI Taxonomy" id="423211"/>
    <lineage>
        <taxon>Bacteria</taxon>
        <taxon>Bacillati</taxon>
        <taxon>Bacillota</taxon>
        <taxon>Bacilli</taxon>
        <taxon>Lactobacillales</taxon>
        <taxon>Streptococcaceae</taxon>
        <taxon>Streptococcus</taxon>
    </lineage>
</organism>
<dbReference type="Gene3D" id="3.40.50.920">
    <property type="match status" value="1"/>
</dbReference>
<dbReference type="PANTHER" id="PTHR43522:SF2">
    <property type="entry name" value="TRANSKETOLASE 1-RELATED"/>
    <property type="match status" value="1"/>
</dbReference>
<dbReference type="Pfam" id="PF02779">
    <property type="entry name" value="Transket_pyr"/>
    <property type="match status" value="1"/>
</dbReference>
<keyword evidence="11 18" id="KW-0460">Magnesium</keyword>
<dbReference type="InterPro" id="IPR009014">
    <property type="entry name" value="Transketo_C/PFOR_II"/>
</dbReference>
<evidence type="ECO:0000256" key="9">
    <source>
        <dbReference type="ARBA" id="ARBA00022723"/>
    </source>
</evidence>
<evidence type="ECO:0000256" key="10">
    <source>
        <dbReference type="ARBA" id="ARBA00022837"/>
    </source>
</evidence>
<dbReference type="FunFam" id="3.40.50.920:FF:000003">
    <property type="entry name" value="Transketolase"/>
    <property type="match status" value="1"/>
</dbReference>
<dbReference type="Proteomes" id="UP000002359">
    <property type="component" value="Chromosome"/>
</dbReference>
<keyword evidence="8" id="KW-0808">Transferase</keyword>
<dbReference type="InterPro" id="IPR005474">
    <property type="entry name" value="Transketolase_N"/>
</dbReference>
<feature type="binding site" evidence="18">
    <location>
        <position position="234"/>
    </location>
    <ligand>
        <name>Mg(2+)</name>
        <dbReference type="ChEBI" id="CHEBI:18420"/>
    </ligand>
</feature>
<comment type="cofactor">
    <cofactor evidence="2">
        <name>Mn(2+)</name>
        <dbReference type="ChEBI" id="CHEBI:29035"/>
    </cofactor>
</comment>
<dbReference type="NCBIfam" id="TIGR00232">
    <property type="entry name" value="tktlase_bact"/>
    <property type="match status" value="1"/>
</dbReference>
<feature type="binding site" evidence="18">
    <location>
        <position position="202"/>
    </location>
    <ligand>
        <name>Mg(2+)</name>
        <dbReference type="ChEBI" id="CHEBI:18420"/>
    </ligand>
</feature>
<dbReference type="AlphaFoldDB" id="D5AES8"/>
<dbReference type="Pfam" id="PF00456">
    <property type="entry name" value="Transketolase_N"/>
    <property type="match status" value="1"/>
</dbReference>
<evidence type="ECO:0000256" key="11">
    <source>
        <dbReference type="ARBA" id="ARBA00022842"/>
    </source>
</evidence>
<feature type="binding site" evidence="17">
    <location>
        <position position="232"/>
    </location>
    <ligand>
        <name>thiamine diphosphate</name>
        <dbReference type="ChEBI" id="CHEBI:58937"/>
    </ligand>
</feature>
<evidence type="ECO:0000256" key="17">
    <source>
        <dbReference type="PIRSR" id="PIRSR605478-3"/>
    </source>
</evidence>
<feature type="binding site" evidence="16">
    <location>
        <position position="72"/>
    </location>
    <ligand>
        <name>substrate</name>
    </ligand>
</feature>
<feature type="active site" description="Proton donor" evidence="15">
    <location>
        <position position="456"/>
    </location>
</feature>
<feature type="binding site" evidence="16">
    <location>
        <position position="506"/>
    </location>
    <ligand>
        <name>substrate</name>
    </ligand>
</feature>
<dbReference type="InterPro" id="IPR055152">
    <property type="entry name" value="Transketolase-like_C_2"/>
</dbReference>
<comment type="similarity">
    <text evidence="5">Belongs to the transketolase family.</text>
</comment>
<feature type="binding site" evidence="16">
    <location>
        <position position="518"/>
    </location>
    <ligand>
        <name>substrate</name>
    </ligand>
</feature>
<dbReference type="PROSITE" id="PS00801">
    <property type="entry name" value="TRANSKETOLASE_1"/>
    <property type="match status" value="1"/>
</dbReference>
<dbReference type="FunFam" id="3.40.50.970:FF:000004">
    <property type="entry name" value="Transketolase"/>
    <property type="match status" value="1"/>
</dbReference>
<proteinExistence type="inferred from homology"/>
<evidence type="ECO:0000256" key="14">
    <source>
        <dbReference type="NCBIfam" id="TIGR00232"/>
    </source>
</evidence>
<dbReference type="GO" id="GO:0005829">
    <property type="term" value="C:cytosol"/>
    <property type="evidence" value="ECO:0007669"/>
    <property type="project" value="TreeGrafter"/>
</dbReference>
<dbReference type="InterPro" id="IPR020826">
    <property type="entry name" value="Transketolase_BS"/>
</dbReference>
<comment type="cofactor">
    <cofactor evidence="18">
        <name>Mg(2+)</name>
        <dbReference type="ChEBI" id="CHEBI:18420"/>
    </cofactor>
    <text evidence="18">Binds 1 Mg(2+) ion per subunit. Can also utilize other divalent metal cations, such as Ca(2+), Mn(2+) and Co(2+).</text>
</comment>
<evidence type="ECO:0000256" key="3">
    <source>
        <dbReference type="ARBA" id="ARBA00001941"/>
    </source>
</evidence>
<feature type="binding site" evidence="17">
    <location>
        <position position="307"/>
    </location>
    <ligand>
        <name>thiamine diphosphate</name>
        <dbReference type="ChEBI" id="CHEBI:58937"/>
    </ligand>
</feature>
<evidence type="ECO:0000259" key="20">
    <source>
        <dbReference type="SMART" id="SM00861"/>
    </source>
</evidence>
<keyword evidence="12 17" id="KW-0786">Thiamine pyrophosphate</keyword>
<dbReference type="EMBL" id="CP000837">
    <property type="protein sequence ID" value="ADE32321.1"/>
    <property type="molecule type" value="Genomic_DNA"/>
</dbReference>
<feature type="site" description="Important for catalytic activity" evidence="19">
    <location>
        <position position="72"/>
    </location>
</feature>
<evidence type="ECO:0000313" key="22">
    <source>
        <dbReference type="Proteomes" id="UP000002359"/>
    </source>
</evidence>